<dbReference type="InterPro" id="IPR032288">
    <property type="entry name" value="Metallophos_C"/>
</dbReference>
<sequence>MQEKKPIRATLLAMAAVTTLTTTVGTANAAPGLAGSSDLGSSLPGSIDFGSSTPGSSDFGSSIPGSSDLGSSTPGETGLYEGSVEAAENDAEDQSAITGHVFDDANKNSTYDDNEKGIEGVKVTNGRAVTTTDAKGRYTLPVYEDMNVSVTQPAGWQVPVDADNFAQFSYVHKPAGSPQDLKFGGLKPTGAVPEYVNFPMAKSQATAKDDQNCVVAADTQTYDKEEVEYARKGAPADLTQRNDYDGCGIMLLGDNVGDDLSLNPDLRSLYKDVNGPVRALPGNHDQDYDVDSDKDATDTYRAQFGAPYYSYEVGNTHFIALDNIEYKGQKPGGGNGGYYEKVGEQQLEWLKNDLADVPKDKHVVVYGHAPIVNYKEVITDDAKALYEVLDGYTNAVTVGGHTHTMEHLRAGDKREEWAAEGIESLPIEQVVAGAVSGDWYSGGLTDNGVPHAYTQDAAEPGVYTLTFSGSGDAVTRGGFYTVRNEDRDHQQLIGVNSPAWRDWAAKAQEWQDAKKVGPEPEKIDPLAVSKDDLRDGKSYLTSSVFGGSSASTVEMTITGEDGEARTLDVEHTQPHQGEALNEGWEFTDPISATHNLSTSGNVAKASPHLWRAALPKDLAPGTYEAEVKAVDNFGETNTQKVTFTVR</sequence>
<dbReference type="AlphaFoldDB" id="B1VIS2"/>
<name>B1VIS2_CORU7</name>
<dbReference type="KEGG" id="cur:cu1909"/>
<evidence type="ECO:0000259" key="3">
    <source>
        <dbReference type="Pfam" id="PF00149"/>
    </source>
</evidence>
<dbReference type="Gene3D" id="2.60.40.10">
    <property type="entry name" value="Immunoglobulins"/>
    <property type="match status" value="1"/>
</dbReference>
<dbReference type="GeneID" id="77168225"/>
<gene>
    <name evidence="6" type="ordered locus">cu1909</name>
</gene>
<dbReference type="InterPro" id="IPR032285">
    <property type="entry name" value="Metallophos_N"/>
</dbReference>
<dbReference type="Proteomes" id="UP000001727">
    <property type="component" value="Chromosome"/>
</dbReference>
<evidence type="ECO:0000256" key="1">
    <source>
        <dbReference type="SAM" id="MobiDB-lite"/>
    </source>
</evidence>
<evidence type="ECO:0000313" key="7">
    <source>
        <dbReference type="Proteomes" id="UP000001727"/>
    </source>
</evidence>
<dbReference type="Gene3D" id="3.60.21.10">
    <property type="match status" value="1"/>
</dbReference>
<dbReference type="SUPFAM" id="SSF117074">
    <property type="entry name" value="Hypothetical protein PA1324"/>
    <property type="match status" value="1"/>
</dbReference>
<dbReference type="EMBL" id="AM942444">
    <property type="protein sequence ID" value="CAQ05868.1"/>
    <property type="molecule type" value="Genomic_DNA"/>
</dbReference>
<dbReference type="Pfam" id="PF00149">
    <property type="entry name" value="Metallophos"/>
    <property type="match status" value="1"/>
</dbReference>
<feature type="chain" id="PRO_5002769505" description="Metallophosphoesterase" evidence="2">
    <location>
        <begin position="30"/>
        <end position="646"/>
    </location>
</feature>
<dbReference type="PANTHER" id="PTHR43143:SF1">
    <property type="entry name" value="SERINE_THREONINE-PROTEIN PHOSPHATASE CPPED1"/>
    <property type="match status" value="1"/>
</dbReference>
<keyword evidence="7" id="KW-1185">Reference proteome</keyword>
<feature type="domain" description="Calcineurin-like phosphoesterase C-terminal" evidence="4">
    <location>
        <begin position="431"/>
        <end position="636"/>
    </location>
</feature>
<dbReference type="InterPro" id="IPR051918">
    <property type="entry name" value="STPP_CPPED1"/>
</dbReference>
<dbReference type="InterPro" id="IPR013783">
    <property type="entry name" value="Ig-like_fold"/>
</dbReference>
<keyword evidence="2" id="KW-0732">Signal</keyword>
<evidence type="ECO:0000313" key="6">
    <source>
        <dbReference type="EMBL" id="CAQ05868.1"/>
    </source>
</evidence>
<evidence type="ECO:0000259" key="4">
    <source>
        <dbReference type="Pfam" id="PF16370"/>
    </source>
</evidence>
<dbReference type="InterPro" id="IPR029052">
    <property type="entry name" value="Metallo-depent_PP-like"/>
</dbReference>
<dbReference type="SUPFAM" id="SSF56300">
    <property type="entry name" value="Metallo-dependent phosphatases"/>
    <property type="match status" value="1"/>
</dbReference>
<feature type="region of interest" description="Disordered" evidence="1">
    <location>
        <begin position="45"/>
        <end position="79"/>
    </location>
</feature>
<reference evidence="6 7" key="1">
    <citation type="journal article" date="2008" name="J. Biotechnol.">
        <title>The lifestyle of Corynebacterium urealyticum derived from its complete genome sequence established by pyrosequencing.</title>
        <authorList>
            <person name="Tauch A."/>
            <person name="Trost E."/>
            <person name="Tilker A."/>
            <person name="Ludewig U."/>
            <person name="Schneiker S."/>
            <person name="Goesmann A."/>
            <person name="Arnold W."/>
            <person name="Bekel T."/>
            <person name="Brinkrolf K."/>
            <person name="Brune I."/>
            <person name="Goetker S."/>
            <person name="Kalinowski J."/>
            <person name="Kamp P.-B."/>
            <person name="Lobo F.P."/>
            <person name="Viehoever P."/>
            <person name="Weisshaar B."/>
            <person name="Soriano F."/>
            <person name="Droege M."/>
            <person name="Puehler A."/>
        </authorList>
    </citation>
    <scope>NUCLEOTIDE SEQUENCE [LARGE SCALE GENOMIC DNA]</scope>
    <source>
        <strain evidence="7">ATCC 43042 / DSM 7109</strain>
    </source>
</reference>
<dbReference type="RefSeq" id="WP_012361142.1">
    <property type="nucleotide sequence ID" value="NC_010545.1"/>
</dbReference>
<dbReference type="Pfam" id="PF16370">
    <property type="entry name" value="MetallophosC"/>
    <property type="match status" value="1"/>
</dbReference>
<dbReference type="GO" id="GO:0016787">
    <property type="term" value="F:hydrolase activity"/>
    <property type="evidence" value="ECO:0007669"/>
    <property type="project" value="InterPro"/>
</dbReference>
<accession>B1VIS2</accession>
<dbReference type="GO" id="GO:0005975">
    <property type="term" value="P:carbohydrate metabolic process"/>
    <property type="evidence" value="ECO:0007669"/>
    <property type="project" value="UniProtKB-ARBA"/>
</dbReference>
<feature type="signal peptide" evidence="2">
    <location>
        <begin position="1"/>
        <end position="29"/>
    </location>
</feature>
<protein>
    <recommendedName>
        <fullName evidence="8">Metallophosphoesterase</fullName>
    </recommendedName>
</protein>
<dbReference type="InterPro" id="IPR004843">
    <property type="entry name" value="Calcineurin-like_PHP"/>
</dbReference>
<evidence type="ECO:0008006" key="8">
    <source>
        <dbReference type="Google" id="ProtNLM"/>
    </source>
</evidence>
<dbReference type="eggNOG" id="COG1409">
    <property type="taxonomic scope" value="Bacteria"/>
</dbReference>
<feature type="domain" description="Calcineurin-like phosphoesterase N-terminal" evidence="5">
    <location>
        <begin position="113"/>
        <end position="173"/>
    </location>
</feature>
<dbReference type="PANTHER" id="PTHR43143">
    <property type="entry name" value="METALLOPHOSPHOESTERASE, CALCINEURIN SUPERFAMILY"/>
    <property type="match status" value="1"/>
</dbReference>
<evidence type="ECO:0000256" key="2">
    <source>
        <dbReference type="SAM" id="SignalP"/>
    </source>
</evidence>
<feature type="domain" description="Calcineurin-like phosphoesterase" evidence="3">
    <location>
        <begin position="250"/>
        <end position="404"/>
    </location>
</feature>
<proteinExistence type="predicted"/>
<evidence type="ECO:0000259" key="5">
    <source>
        <dbReference type="Pfam" id="PF16371"/>
    </source>
</evidence>
<organism evidence="6 7">
    <name type="scientific">Corynebacterium urealyticum (strain ATCC 43042 / DSM 7109)</name>
    <dbReference type="NCBI Taxonomy" id="504474"/>
    <lineage>
        <taxon>Bacteria</taxon>
        <taxon>Bacillati</taxon>
        <taxon>Actinomycetota</taxon>
        <taxon>Actinomycetes</taxon>
        <taxon>Mycobacteriales</taxon>
        <taxon>Corynebacteriaceae</taxon>
        <taxon>Corynebacterium</taxon>
    </lineage>
</organism>
<dbReference type="HOGENOM" id="CLU_016483_1_0_11"/>
<dbReference type="Pfam" id="PF16371">
    <property type="entry name" value="MetallophosN"/>
    <property type="match status" value="1"/>
</dbReference>
<feature type="compositionally biased region" description="Low complexity" evidence="1">
    <location>
        <begin position="45"/>
        <end position="72"/>
    </location>
</feature>